<dbReference type="Proteomes" id="UP000287166">
    <property type="component" value="Unassembled WGS sequence"/>
</dbReference>
<dbReference type="RefSeq" id="XP_027617293.1">
    <property type="nucleotide sequence ID" value="XM_027761492.1"/>
</dbReference>
<dbReference type="PROSITE" id="PS50011">
    <property type="entry name" value="PROTEIN_KINASE_DOM"/>
    <property type="match status" value="1"/>
</dbReference>
<accession>A0A401GW09</accession>
<dbReference type="OrthoDB" id="2803809at2759"/>
<comment type="caution">
    <text evidence="3">The sequence shown here is derived from an EMBL/GenBank/DDBJ whole genome shotgun (WGS) entry which is preliminary data.</text>
</comment>
<protein>
    <recommendedName>
        <fullName evidence="2">Protein kinase domain-containing protein</fullName>
    </recommendedName>
</protein>
<feature type="compositionally biased region" description="Basic residues" evidence="1">
    <location>
        <begin position="832"/>
        <end position="842"/>
    </location>
</feature>
<feature type="region of interest" description="Disordered" evidence="1">
    <location>
        <begin position="712"/>
        <end position="754"/>
    </location>
</feature>
<dbReference type="GO" id="GO:0005524">
    <property type="term" value="F:ATP binding"/>
    <property type="evidence" value="ECO:0007669"/>
    <property type="project" value="InterPro"/>
</dbReference>
<feature type="region of interest" description="Disordered" evidence="1">
    <location>
        <begin position="807"/>
        <end position="842"/>
    </location>
</feature>
<dbReference type="Pfam" id="PF17667">
    <property type="entry name" value="Pkinase_fungal"/>
    <property type="match status" value="2"/>
</dbReference>
<name>A0A401GW09_9APHY</name>
<dbReference type="PANTHER" id="PTHR38248">
    <property type="entry name" value="FUNK1 6"/>
    <property type="match status" value="1"/>
</dbReference>
<dbReference type="PANTHER" id="PTHR38248:SF2">
    <property type="entry name" value="FUNK1 11"/>
    <property type="match status" value="1"/>
</dbReference>
<dbReference type="AlphaFoldDB" id="A0A401GW09"/>
<evidence type="ECO:0000313" key="4">
    <source>
        <dbReference type="Proteomes" id="UP000287166"/>
    </source>
</evidence>
<keyword evidence="4" id="KW-1185">Reference proteome</keyword>
<dbReference type="EMBL" id="BFAD01000009">
    <property type="protein sequence ID" value="GBE86380.1"/>
    <property type="molecule type" value="Genomic_DNA"/>
</dbReference>
<dbReference type="InterPro" id="IPR011009">
    <property type="entry name" value="Kinase-like_dom_sf"/>
</dbReference>
<dbReference type="GO" id="GO:0004672">
    <property type="term" value="F:protein kinase activity"/>
    <property type="evidence" value="ECO:0007669"/>
    <property type="project" value="InterPro"/>
</dbReference>
<gene>
    <name evidence="3" type="ORF">SCP_0902590</name>
</gene>
<evidence type="ECO:0000313" key="3">
    <source>
        <dbReference type="EMBL" id="GBE86380.1"/>
    </source>
</evidence>
<reference evidence="3 4" key="1">
    <citation type="journal article" date="2018" name="Sci. Rep.">
        <title>Genome sequence of the cauliflower mushroom Sparassis crispa (Hanabiratake) and its association with beneficial usage.</title>
        <authorList>
            <person name="Kiyama R."/>
            <person name="Furutani Y."/>
            <person name="Kawaguchi K."/>
            <person name="Nakanishi T."/>
        </authorList>
    </citation>
    <scope>NUCLEOTIDE SEQUENCE [LARGE SCALE GENOMIC DNA]</scope>
</reference>
<sequence>MLQKFVNVSTDEFFNTFLRNPDGLASRKYTGAFKAMPEEGVPEEYLYLPFRKCLEDAKLCPGYQCVLTANAPDRDDKFKQKVDAALFLEKDAPTDGRQHWARQAISFEFKKSSMADDPFQDDKEDLEHDSEQGNKNRGQIISYAAETFARQHRTFCFTVIILGNCARIIRWDRSGAVFTEKFDYKRKPFILGKFLWRFSHHSLEAQGYDPSATMVTEGSDYYNLMTQYANTKLTSGDYVREFFKKSLEAGWPWWSLQVNDELPTPRDVEMGRLGVAVGAHTASEAPRATRPACYLVGKPHFIADGMVGRGTRGYVALDCQTSKFVFLKDSWRVDHEDIEKEGEVLRRLNDVNVRNVPTLVCHGDVLGQRTKTQDVWESVYGSVPVGNRPVKLHMHYRLVVEEVGHPLSDFKDGYELVSIMSDCLTAHRQAYERLRLLHRDISSGNVFFVERIEGDAVVPVGYLSDWELSKTVPKGGENHVARQPDRTGTWQFMSALSLQNPYKPITLQDDLESFVHLVVYEAIRFLPHNIPAINVGTFIWRYFDAAIPYNGEYYVCGDKKWSTMKDGELEDTSGKIIFGGHECYPLNVLLNSVSKWFSAYYAVLAREQPDLFRRDLIEVPAEQLAGEDSSDQPVKRRKKRAPNVGRIDFSKLVSRRDRLKEVQIQLVKDDAEELKDHYAICSAFDSILELGPWRENDKCPDKLPADYDLHKETQKVRAGSKRTADGPELLQSKKWKPSASGGKSAMIPLTDYRPGSDLPAPIREERHPLFPSLSRQTQVLEKRPASLSLSDEGERILSPAEQAQFASLPPLTPTATGAQTLHDSTNAQSSATRKRFRGCAIQ</sequence>
<feature type="domain" description="Protein kinase" evidence="2">
    <location>
        <begin position="301"/>
        <end position="635"/>
    </location>
</feature>
<organism evidence="3 4">
    <name type="scientific">Sparassis crispa</name>
    <dbReference type="NCBI Taxonomy" id="139825"/>
    <lineage>
        <taxon>Eukaryota</taxon>
        <taxon>Fungi</taxon>
        <taxon>Dikarya</taxon>
        <taxon>Basidiomycota</taxon>
        <taxon>Agaricomycotina</taxon>
        <taxon>Agaricomycetes</taxon>
        <taxon>Polyporales</taxon>
        <taxon>Sparassidaceae</taxon>
        <taxon>Sparassis</taxon>
    </lineage>
</organism>
<dbReference type="Gene3D" id="1.10.510.10">
    <property type="entry name" value="Transferase(Phosphotransferase) domain 1"/>
    <property type="match status" value="1"/>
</dbReference>
<proteinExistence type="predicted"/>
<evidence type="ECO:0000256" key="1">
    <source>
        <dbReference type="SAM" id="MobiDB-lite"/>
    </source>
</evidence>
<dbReference type="InParanoid" id="A0A401GW09"/>
<dbReference type="GeneID" id="38783297"/>
<dbReference type="InterPro" id="IPR040976">
    <property type="entry name" value="Pkinase_fungal"/>
</dbReference>
<dbReference type="SUPFAM" id="SSF56112">
    <property type="entry name" value="Protein kinase-like (PK-like)"/>
    <property type="match status" value="1"/>
</dbReference>
<dbReference type="InterPro" id="IPR000719">
    <property type="entry name" value="Prot_kinase_dom"/>
</dbReference>
<evidence type="ECO:0000259" key="2">
    <source>
        <dbReference type="PROSITE" id="PS50011"/>
    </source>
</evidence>
<feature type="compositionally biased region" description="Polar residues" evidence="1">
    <location>
        <begin position="813"/>
        <end position="831"/>
    </location>
</feature>